<evidence type="ECO:0000313" key="3">
    <source>
        <dbReference type="EMBL" id="MDP8149507.1"/>
    </source>
</evidence>
<keyword evidence="4" id="KW-1185">Reference proteome</keyword>
<evidence type="ECO:0000256" key="1">
    <source>
        <dbReference type="SAM" id="MobiDB-lite"/>
    </source>
</evidence>
<dbReference type="PANTHER" id="PTHR45856:SF24">
    <property type="entry name" value="FUNGAL LIPASE-LIKE DOMAIN-CONTAINING PROTEIN"/>
    <property type="match status" value="1"/>
</dbReference>
<dbReference type="GO" id="GO:0016787">
    <property type="term" value="F:hydrolase activity"/>
    <property type="evidence" value="ECO:0007669"/>
    <property type="project" value="UniProtKB-KW"/>
</dbReference>
<reference evidence="3 4" key="1">
    <citation type="journal article" date="2023" name="Front. Microbiol.">
        <title>Phylogeography and host specificity of Pasteurellaceae pathogenic to sea-farmed fish in the north-east Atlantic.</title>
        <authorList>
            <person name="Gulla S."/>
            <person name="Colquhoun D.J."/>
            <person name="Olsen A.B."/>
            <person name="Spilsberg B."/>
            <person name="Lagesen K."/>
            <person name="Aakesson C.P."/>
            <person name="Strom S."/>
            <person name="Manji F."/>
            <person name="Birkbeck T.H."/>
            <person name="Nilsen H.K."/>
        </authorList>
    </citation>
    <scope>NUCLEOTIDE SEQUENCE [LARGE SCALE GENOMIC DNA]</scope>
    <source>
        <strain evidence="3 4">NVIB3131</strain>
    </source>
</reference>
<accession>A0AAW8CLD6</accession>
<protein>
    <submittedName>
        <fullName evidence="3">Lipase family protein</fullName>
        <ecNumber evidence="3">3.1.1.-</ecNumber>
    </submittedName>
</protein>
<dbReference type="InterPro" id="IPR002921">
    <property type="entry name" value="Fungal_lipase-type"/>
</dbReference>
<dbReference type="CDD" id="cd00519">
    <property type="entry name" value="Lipase_3"/>
    <property type="match status" value="1"/>
</dbReference>
<name>A0AAW8CLD6_9PAST</name>
<dbReference type="Pfam" id="PF01764">
    <property type="entry name" value="Lipase_3"/>
    <property type="match status" value="1"/>
</dbReference>
<comment type="caution">
    <text evidence="3">The sequence shown here is derived from an EMBL/GenBank/DDBJ whole genome shotgun (WGS) entry which is preliminary data.</text>
</comment>
<feature type="compositionally biased region" description="Basic and acidic residues" evidence="1">
    <location>
        <begin position="453"/>
        <end position="486"/>
    </location>
</feature>
<dbReference type="AlphaFoldDB" id="A0AAW8CLD6"/>
<evidence type="ECO:0000313" key="4">
    <source>
        <dbReference type="Proteomes" id="UP001226020"/>
    </source>
</evidence>
<dbReference type="EC" id="3.1.1.-" evidence="3"/>
<dbReference type="SUPFAM" id="SSF53474">
    <property type="entry name" value="alpha/beta-Hydrolases"/>
    <property type="match status" value="1"/>
</dbReference>
<sequence length="558" mass="63357">MPAKNPICNKCTKYEYTLWLKYEKNYNYINAYNLAYLSKLAYADVQFKFSEDGKKVTKLRENKKKELEETSPDCDYADFLQKATDGTHCWDWVAEPPKKLQQIKKSPTKKGGKYELSPVFNPFIRLVEVGKGIKKYLEEGTGYISEDIPGKNMKLFGVVRGKIRLPRSVDVLFYTDEHNAVIAIRGTHEKIDDLGGTDAEARLVSGDAIDVKGKLHEGFYEHAKYIIEHKNFGAFLAQVKEKKKNLFVTGHSMGGAVATILSAFLKEEGLDPLLYTYGSPRAGDLDFVSAYADITHYRHFNDGDIIPIVPGRFVDGGKDSLRTGILCGAGLILTGNFLAGFIVIAGVTAIGTYNFIGDDYTHHGNLCQIIGGSEYSKISDDIRMIVPFSAHYARSEFYLKYRDNSQEIILLQDKREQLVVEMDKAISKGDDKEANDLSKKVRDIITHIDELEEQNEKVEELPDRDNEEYKYKYEDEDKNENKDERSSLLSPSFGLAQHSMDVYLSNLEKIIKPLWKFYSQTNNYIAKCSKDCSGEALSHLSDEIKQELQRMLDILNKD</sequence>
<dbReference type="RefSeq" id="WP_306355566.1">
    <property type="nucleotide sequence ID" value="NZ_JASAWV010000040.1"/>
</dbReference>
<gene>
    <name evidence="3" type="ORF">QJU57_10550</name>
</gene>
<organism evidence="3 4">
    <name type="scientific">Phocoenobacter atlanticus subsp. atlanticus</name>
    <dbReference type="NCBI Taxonomy" id="3061285"/>
    <lineage>
        <taxon>Bacteria</taxon>
        <taxon>Pseudomonadati</taxon>
        <taxon>Pseudomonadota</taxon>
        <taxon>Gammaproteobacteria</taxon>
        <taxon>Pasteurellales</taxon>
        <taxon>Pasteurellaceae</taxon>
        <taxon>Phocoenobacter</taxon>
        <taxon>Phocoenobacter atlanticus</taxon>
    </lineage>
</organism>
<dbReference type="GO" id="GO:0006629">
    <property type="term" value="P:lipid metabolic process"/>
    <property type="evidence" value="ECO:0007669"/>
    <property type="project" value="InterPro"/>
</dbReference>
<feature type="region of interest" description="Disordered" evidence="1">
    <location>
        <begin position="453"/>
        <end position="487"/>
    </location>
</feature>
<feature type="domain" description="Fungal lipase-type" evidence="2">
    <location>
        <begin position="181"/>
        <end position="312"/>
    </location>
</feature>
<dbReference type="PANTHER" id="PTHR45856">
    <property type="entry name" value="ALPHA/BETA-HYDROLASES SUPERFAMILY PROTEIN"/>
    <property type="match status" value="1"/>
</dbReference>
<evidence type="ECO:0000259" key="2">
    <source>
        <dbReference type="Pfam" id="PF01764"/>
    </source>
</evidence>
<dbReference type="InterPro" id="IPR051218">
    <property type="entry name" value="Sec_MonoDiacylglyc_Lipase"/>
</dbReference>
<dbReference type="Gene3D" id="3.40.50.1820">
    <property type="entry name" value="alpha/beta hydrolase"/>
    <property type="match status" value="1"/>
</dbReference>
<dbReference type="InterPro" id="IPR029058">
    <property type="entry name" value="AB_hydrolase_fold"/>
</dbReference>
<dbReference type="EMBL" id="JASAXT010000036">
    <property type="protein sequence ID" value="MDP8149507.1"/>
    <property type="molecule type" value="Genomic_DNA"/>
</dbReference>
<dbReference type="Proteomes" id="UP001226020">
    <property type="component" value="Unassembled WGS sequence"/>
</dbReference>
<keyword evidence="3" id="KW-0378">Hydrolase</keyword>
<feature type="non-terminal residue" evidence="3">
    <location>
        <position position="558"/>
    </location>
</feature>
<proteinExistence type="predicted"/>